<name>J9GLU4_9ZZZZ</name>
<accession>J9GLU4</accession>
<dbReference type="EMBL" id="AMCI01002277">
    <property type="protein sequence ID" value="EJX03163.1"/>
    <property type="molecule type" value="Genomic_DNA"/>
</dbReference>
<comment type="caution">
    <text evidence="1">The sequence shown here is derived from an EMBL/GenBank/DDBJ whole genome shotgun (WGS) entry which is preliminary data.</text>
</comment>
<dbReference type="AlphaFoldDB" id="J9GLU4"/>
<protein>
    <submittedName>
        <fullName evidence="1">Uncharacterized protein</fullName>
    </submittedName>
</protein>
<gene>
    <name evidence="1" type="ORF">EVA_08730</name>
</gene>
<evidence type="ECO:0000313" key="1">
    <source>
        <dbReference type="EMBL" id="EJX03163.1"/>
    </source>
</evidence>
<sequence>MEIVDVALWHSELYEELAWVDKANDALASLHLLVVLHIFPLDETIERGA</sequence>
<organism evidence="1">
    <name type="scientific">gut metagenome</name>
    <dbReference type="NCBI Taxonomy" id="749906"/>
    <lineage>
        <taxon>unclassified sequences</taxon>
        <taxon>metagenomes</taxon>
        <taxon>organismal metagenomes</taxon>
    </lineage>
</organism>
<proteinExistence type="predicted"/>
<reference evidence="1" key="1">
    <citation type="journal article" date="2012" name="PLoS ONE">
        <title>Gene sets for utilization of primary and secondary nutrition supplies in the distal gut of endangered iberian lynx.</title>
        <authorList>
            <person name="Alcaide M."/>
            <person name="Messina E."/>
            <person name="Richter M."/>
            <person name="Bargiela R."/>
            <person name="Peplies J."/>
            <person name="Huws S.A."/>
            <person name="Newbold C.J."/>
            <person name="Golyshin P.N."/>
            <person name="Simon M.A."/>
            <person name="Lopez G."/>
            <person name="Yakimov M.M."/>
            <person name="Ferrer M."/>
        </authorList>
    </citation>
    <scope>NUCLEOTIDE SEQUENCE</scope>
</reference>